<evidence type="ECO:0000256" key="2">
    <source>
        <dbReference type="SAM" id="MobiDB-lite"/>
    </source>
</evidence>
<protein>
    <recommendedName>
        <fullName evidence="3">CCHC-type domain-containing protein</fullName>
    </recommendedName>
</protein>
<evidence type="ECO:0000259" key="3">
    <source>
        <dbReference type="PROSITE" id="PS50158"/>
    </source>
</evidence>
<keyword evidence="1" id="KW-0479">Metal-binding</keyword>
<dbReference type="SUPFAM" id="SSF57756">
    <property type="entry name" value="Retrovirus zinc finger-like domains"/>
    <property type="match status" value="1"/>
</dbReference>
<dbReference type="GO" id="GO:0003676">
    <property type="term" value="F:nucleic acid binding"/>
    <property type="evidence" value="ECO:0007669"/>
    <property type="project" value="InterPro"/>
</dbReference>
<keyword evidence="1" id="KW-0863">Zinc-finger</keyword>
<feature type="domain" description="CCHC-type" evidence="3">
    <location>
        <begin position="247"/>
        <end position="263"/>
    </location>
</feature>
<evidence type="ECO:0000256" key="1">
    <source>
        <dbReference type="PROSITE-ProRule" id="PRU00047"/>
    </source>
</evidence>
<dbReference type="OrthoDB" id="3863715at2759"/>
<dbReference type="InterPro" id="IPR001878">
    <property type="entry name" value="Znf_CCHC"/>
</dbReference>
<gene>
    <name evidence="4" type="ORF">AYI69_g1578</name>
</gene>
<dbReference type="InterPro" id="IPR036875">
    <property type="entry name" value="Znf_CCHC_sf"/>
</dbReference>
<organism evidence="4 5">
    <name type="scientific">Smittium culicis</name>
    <dbReference type="NCBI Taxonomy" id="133412"/>
    <lineage>
        <taxon>Eukaryota</taxon>
        <taxon>Fungi</taxon>
        <taxon>Fungi incertae sedis</taxon>
        <taxon>Zoopagomycota</taxon>
        <taxon>Kickxellomycotina</taxon>
        <taxon>Harpellomycetes</taxon>
        <taxon>Harpellales</taxon>
        <taxon>Legeriomycetaceae</taxon>
        <taxon>Smittium</taxon>
    </lineage>
</organism>
<dbReference type="EMBL" id="LSSM01000429">
    <property type="protein sequence ID" value="OMJ28933.1"/>
    <property type="molecule type" value="Genomic_DNA"/>
</dbReference>
<keyword evidence="5" id="KW-1185">Reference proteome</keyword>
<reference evidence="5" key="1">
    <citation type="submission" date="2017-01" db="EMBL/GenBank/DDBJ databases">
        <authorList>
            <person name="Wang Y."/>
            <person name="White M."/>
            <person name="Kvist S."/>
            <person name="Moncalvo J.-M."/>
        </authorList>
    </citation>
    <scope>NUCLEOTIDE SEQUENCE [LARGE SCALE GENOMIC DNA]</scope>
    <source>
        <strain evidence="5">ID-206-W2</strain>
    </source>
</reference>
<feature type="compositionally biased region" description="Polar residues" evidence="2">
    <location>
        <begin position="274"/>
        <end position="289"/>
    </location>
</feature>
<dbReference type="AlphaFoldDB" id="A0A1R1YPY0"/>
<feature type="region of interest" description="Disordered" evidence="2">
    <location>
        <begin position="1"/>
        <end position="21"/>
    </location>
</feature>
<dbReference type="Proteomes" id="UP000187429">
    <property type="component" value="Unassembled WGS sequence"/>
</dbReference>
<proteinExistence type="predicted"/>
<dbReference type="SMART" id="SM00343">
    <property type="entry name" value="ZnF_C2HC"/>
    <property type="match status" value="1"/>
</dbReference>
<feature type="region of interest" description="Disordered" evidence="2">
    <location>
        <begin position="265"/>
        <end position="294"/>
    </location>
</feature>
<evidence type="ECO:0000313" key="5">
    <source>
        <dbReference type="Proteomes" id="UP000187429"/>
    </source>
</evidence>
<dbReference type="PROSITE" id="PS50158">
    <property type="entry name" value="ZF_CCHC"/>
    <property type="match status" value="1"/>
</dbReference>
<dbReference type="GO" id="GO:0008270">
    <property type="term" value="F:zinc ion binding"/>
    <property type="evidence" value="ECO:0007669"/>
    <property type="project" value="UniProtKB-KW"/>
</dbReference>
<comment type="caution">
    <text evidence="4">The sequence shown here is derived from an EMBL/GenBank/DDBJ whole genome shotgun (WGS) entry which is preliminary data.</text>
</comment>
<dbReference type="Pfam" id="PF00098">
    <property type="entry name" value="zf-CCHC"/>
    <property type="match status" value="1"/>
</dbReference>
<name>A0A1R1YPY0_9FUNG</name>
<evidence type="ECO:0000313" key="4">
    <source>
        <dbReference type="EMBL" id="OMJ28933.1"/>
    </source>
</evidence>
<dbReference type="Gene3D" id="4.10.60.10">
    <property type="entry name" value="Zinc finger, CCHC-type"/>
    <property type="match status" value="1"/>
</dbReference>
<keyword evidence="1" id="KW-0862">Zinc</keyword>
<sequence>MEDKKLALSAPADKNQGSAVDFSGLPERFSGKPDSIPVDVCTFTFRKVCKIKRWDDKTSKEVFKVWVKGDAAEWVLQQEALKKDSEKRNLDEWFLQMNSKFSRRFTEKKQKITSIRPLVNLVPKKNEEVNEFNYRFMEILDLIIPDIIHPATVKSIYLEAIIAIDSELSWILSNEADCNKWRVEDLLREANTMYLKRKKYSLESGKNNIIIPTKEKKDNTIEELTKQLSRIALLLEERKKKESAPVKCYSCNSFGHISTNCPNRNIPYRDRNYQKNNYPNKDYVSSGNSRDLENDSKENKDVLLFEKINNEDLLVAQKRVRIDDLIDHSDSDARMIIQGKNNSKKKLLSGKAKKQKKSAGKVKTKKVSDWSKKFFESPVPLSIEDYLRGKPKAIDELIMSLRELKKK</sequence>
<accession>A0A1R1YPY0</accession>